<dbReference type="Pfam" id="PF04043">
    <property type="entry name" value="PMEI"/>
    <property type="match status" value="1"/>
</dbReference>
<evidence type="ECO:0000259" key="14">
    <source>
        <dbReference type="SMART" id="SM00856"/>
    </source>
</evidence>
<feature type="transmembrane region" description="Helical" evidence="13">
    <location>
        <begin position="12"/>
        <end position="34"/>
    </location>
</feature>
<evidence type="ECO:0000256" key="3">
    <source>
        <dbReference type="ARBA" id="ARBA00006027"/>
    </source>
</evidence>
<keyword evidence="13" id="KW-0472">Membrane</keyword>
<feature type="active site" evidence="11">
    <location>
        <position position="449"/>
    </location>
</feature>
<dbReference type="NCBIfam" id="TIGR01614">
    <property type="entry name" value="PME_inhib"/>
    <property type="match status" value="1"/>
</dbReference>
<dbReference type="Gene3D" id="2.160.20.10">
    <property type="entry name" value="Single-stranded right-handed beta-helix, Pectin lyase-like"/>
    <property type="match status" value="1"/>
</dbReference>
<proteinExistence type="inferred from homology"/>
<dbReference type="CDD" id="cd15798">
    <property type="entry name" value="PMEI-like_3"/>
    <property type="match status" value="1"/>
</dbReference>
<evidence type="ECO:0000256" key="7">
    <source>
        <dbReference type="ARBA" id="ARBA00022525"/>
    </source>
</evidence>
<dbReference type="Pfam" id="PF01095">
    <property type="entry name" value="Pectinesterase"/>
    <property type="match status" value="1"/>
</dbReference>
<evidence type="ECO:0000313" key="16">
    <source>
        <dbReference type="Proteomes" id="UP000593572"/>
    </source>
</evidence>
<feature type="region of interest" description="Disordered" evidence="12">
    <location>
        <begin position="660"/>
        <end position="759"/>
    </location>
</feature>
<comment type="similarity">
    <text evidence="4">In the C-terminal section; belongs to the pectinesterase family.</text>
</comment>
<dbReference type="InterPro" id="IPR006501">
    <property type="entry name" value="Pectinesterase_inhib_dom"/>
</dbReference>
<evidence type="ECO:0000256" key="2">
    <source>
        <dbReference type="ARBA" id="ARBA00005184"/>
    </source>
</evidence>
<evidence type="ECO:0000256" key="11">
    <source>
        <dbReference type="PROSITE-ProRule" id="PRU10040"/>
    </source>
</evidence>
<evidence type="ECO:0000256" key="8">
    <source>
        <dbReference type="ARBA" id="ARBA00022801"/>
    </source>
</evidence>
<feature type="domain" description="Pectinesterase inhibitor" evidence="14">
    <location>
        <begin position="58"/>
        <end position="212"/>
    </location>
</feature>
<dbReference type="InterPro" id="IPR011050">
    <property type="entry name" value="Pectin_lyase_fold/virulence"/>
</dbReference>
<dbReference type="EC" id="3.1.1.11" evidence="5"/>
<sequence length="759" mass="83488">MSSSDDSERKKRIAIIVVSSFLLVAVVVAVTVGVSIQEEDSDYDDGTTEGSKHAQVTSSKKAIKMICQPTTFKKTCEEQLQHEAGNKTDVKDLIQAAFKAAMKYVEQAQANSTLLRDLEKDEGTRSALDACKILLNSTMSEFNKSLELVDKIEVNTVNKLLGDMKIWLSATISNQQACLDGFEKTKSKTEAGEKMKKFLNITMQLSRNGLAIACELSEQLKQLELAGLFERRRLLQDEDGLPVIGHSDWTSFLERNKDWNRRRMLQEGEDLSVIGHRDIDLEIPAGARRLMSTDLKPDLIVAQDGSGDCKTLNEAKQRIPSGSTKPFVIYVKAGVYAETVDFTSDLTHVALVGDGKEKTKITGNISTGPDGKPTTYFTATVGVDGDHFFAKNIAFENSAGPLKAQAVALRLQSDFGVFYNCSIDGYQDTLYVFSKRQFFRECTISGTIDFVFGDSAAVFQKCKFLVRKPQSGQQNVVTAQKRLDHNQPTAFVIMDSEIIPDAELAPVKNEFPAFLGRPWGKLSRAIIMQTYIDDMVHPEGWTSWDPNEPTNLCQYAEFNNTGPGASTSLRVKWAGVRLLNEAEAINYTPPKFFDVGDAWIKESGVPYTPDLSIGKAEDKGLIPTSPDVPASKPENNVFIPTSPDVPASKPENSGLIPISPDLSASKPENHGVMPISPDLSASKPENNGVIPISPKLSASKAAHKGEIKLKKHKHKKKKHHGKGKKHHGKGKKHHGKGKKKGKKSKKHHGKVELKSVIQA</sequence>
<organism evidence="15 16">
    <name type="scientific">Gossypium lobatum</name>
    <dbReference type="NCBI Taxonomy" id="34289"/>
    <lineage>
        <taxon>Eukaryota</taxon>
        <taxon>Viridiplantae</taxon>
        <taxon>Streptophyta</taxon>
        <taxon>Embryophyta</taxon>
        <taxon>Tracheophyta</taxon>
        <taxon>Spermatophyta</taxon>
        <taxon>Magnoliopsida</taxon>
        <taxon>eudicotyledons</taxon>
        <taxon>Gunneridae</taxon>
        <taxon>Pentapetalae</taxon>
        <taxon>rosids</taxon>
        <taxon>malvids</taxon>
        <taxon>Malvales</taxon>
        <taxon>Malvaceae</taxon>
        <taxon>Malvoideae</taxon>
        <taxon>Gossypium</taxon>
    </lineage>
</organism>
<keyword evidence="9" id="KW-0063">Aspartyl esterase</keyword>
<dbReference type="GO" id="GO:0042545">
    <property type="term" value="P:cell wall modification"/>
    <property type="evidence" value="ECO:0007669"/>
    <property type="project" value="InterPro"/>
</dbReference>
<evidence type="ECO:0000256" key="12">
    <source>
        <dbReference type="SAM" id="MobiDB-lite"/>
    </source>
</evidence>
<gene>
    <name evidence="15" type="ORF">Golob_013951</name>
</gene>
<keyword evidence="16" id="KW-1185">Reference proteome</keyword>
<comment type="similarity">
    <text evidence="3">In the N-terminal section; belongs to the PMEI family.</text>
</comment>
<dbReference type="InterPro" id="IPR033131">
    <property type="entry name" value="Pectinesterase_Asp_AS"/>
</dbReference>
<evidence type="ECO:0000256" key="9">
    <source>
        <dbReference type="ARBA" id="ARBA00023085"/>
    </source>
</evidence>
<dbReference type="GO" id="GO:0045490">
    <property type="term" value="P:pectin catabolic process"/>
    <property type="evidence" value="ECO:0007669"/>
    <property type="project" value="UniProtKB-UniPathway"/>
</dbReference>
<keyword evidence="13" id="KW-0812">Transmembrane</keyword>
<name>A0A7J8LR02_9ROSI</name>
<keyword evidence="13" id="KW-1133">Transmembrane helix</keyword>
<dbReference type="SUPFAM" id="SSF51126">
    <property type="entry name" value="Pectin lyase-like"/>
    <property type="match status" value="1"/>
</dbReference>
<evidence type="ECO:0000256" key="1">
    <source>
        <dbReference type="ARBA" id="ARBA00004191"/>
    </source>
</evidence>
<evidence type="ECO:0000313" key="15">
    <source>
        <dbReference type="EMBL" id="MBA0554876.1"/>
    </source>
</evidence>
<dbReference type="InterPro" id="IPR035513">
    <property type="entry name" value="Invertase/methylesterase_inhib"/>
</dbReference>
<keyword evidence="6" id="KW-0134">Cell wall</keyword>
<reference evidence="15 16" key="1">
    <citation type="journal article" date="2019" name="Genome Biol. Evol.">
        <title>Insights into the evolution of the New World diploid cottons (Gossypium, subgenus Houzingenia) based on genome sequencing.</title>
        <authorList>
            <person name="Grover C.E."/>
            <person name="Arick M.A. 2nd"/>
            <person name="Thrash A."/>
            <person name="Conover J.L."/>
            <person name="Sanders W.S."/>
            <person name="Peterson D.G."/>
            <person name="Frelichowski J.E."/>
            <person name="Scheffler J.A."/>
            <person name="Scheffler B.E."/>
            <person name="Wendel J.F."/>
        </authorList>
    </citation>
    <scope>NUCLEOTIDE SEQUENCE [LARGE SCALE GENOMIC DNA]</scope>
    <source>
        <strain evidence="15">157</strain>
        <tissue evidence="15">Leaf</tissue>
    </source>
</reference>
<dbReference type="GO" id="GO:0030599">
    <property type="term" value="F:pectinesterase activity"/>
    <property type="evidence" value="ECO:0007669"/>
    <property type="project" value="UniProtKB-EC"/>
</dbReference>
<dbReference type="PROSITE" id="PS00503">
    <property type="entry name" value="PECTINESTERASE_2"/>
    <property type="match status" value="1"/>
</dbReference>
<dbReference type="GO" id="GO:0004857">
    <property type="term" value="F:enzyme inhibitor activity"/>
    <property type="evidence" value="ECO:0007669"/>
    <property type="project" value="InterPro"/>
</dbReference>
<dbReference type="UniPathway" id="UPA00545">
    <property type="reaction ID" value="UER00823"/>
</dbReference>
<dbReference type="PANTHER" id="PTHR31707">
    <property type="entry name" value="PECTINESTERASE"/>
    <property type="match status" value="1"/>
</dbReference>
<dbReference type="SUPFAM" id="SSF101148">
    <property type="entry name" value="Plant invertase/pectin methylesterase inhibitor"/>
    <property type="match status" value="1"/>
</dbReference>
<dbReference type="EMBL" id="JABEZX010000004">
    <property type="protein sequence ID" value="MBA0554876.1"/>
    <property type="molecule type" value="Genomic_DNA"/>
</dbReference>
<evidence type="ECO:0000256" key="13">
    <source>
        <dbReference type="SAM" id="Phobius"/>
    </source>
</evidence>
<dbReference type="AlphaFoldDB" id="A0A7J8LR02"/>
<dbReference type="Gene3D" id="1.20.140.40">
    <property type="entry name" value="Invertase/pectin methylesterase inhibitor family protein"/>
    <property type="match status" value="1"/>
</dbReference>
<evidence type="ECO:0000256" key="4">
    <source>
        <dbReference type="ARBA" id="ARBA00007786"/>
    </source>
</evidence>
<dbReference type="InterPro" id="IPR000070">
    <property type="entry name" value="Pectinesterase_cat"/>
</dbReference>
<dbReference type="InterPro" id="IPR012334">
    <property type="entry name" value="Pectin_lyas_fold"/>
</dbReference>
<comment type="caution">
    <text evidence="15">The sequence shown here is derived from an EMBL/GenBank/DDBJ whole genome shotgun (WGS) entry which is preliminary data.</text>
</comment>
<dbReference type="Proteomes" id="UP000593572">
    <property type="component" value="Unassembled WGS sequence"/>
</dbReference>
<comment type="subcellular location">
    <subcellularLocation>
        <location evidence="1">Secreted</location>
        <location evidence="1">Cell wall</location>
    </subcellularLocation>
</comment>
<evidence type="ECO:0000256" key="5">
    <source>
        <dbReference type="ARBA" id="ARBA00013229"/>
    </source>
</evidence>
<evidence type="ECO:0000256" key="6">
    <source>
        <dbReference type="ARBA" id="ARBA00022512"/>
    </source>
</evidence>
<protein>
    <recommendedName>
        <fullName evidence="5">pectinesterase</fullName>
        <ecNumber evidence="5">3.1.1.11</ecNumber>
    </recommendedName>
</protein>
<dbReference type="FunFam" id="1.20.140.40:FF:000001">
    <property type="entry name" value="Pectinesterase"/>
    <property type="match status" value="1"/>
</dbReference>
<keyword evidence="10" id="KW-0961">Cell wall biogenesis/degradation</keyword>
<keyword evidence="7" id="KW-0964">Secreted</keyword>
<dbReference type="FunFam" id="2.160.20.10:FF:000029">
    <property type="entry name" value="Pectinesterase 4"/>
    <property type="match status" value="1"/>
</dbReference>
<comment type="pathway">
    <text evidence="2">Glycan metabolism; pectin degradation; 2-dehydro-3-deoxy-D-gluconate from pectin: step 1/5.</text>
</comment>
<feature type="compositionally biased region" description="Basic residues" evidence="12">
    <location>
        <begin position="709"/>
        <end position="749"/>
    </location>
</feature>
<evidence type="ECO:0000256" key="10">
    <source>
        <dbReference type="ARBA" id="ARBA00023316"/>
    </source>
</evidence>
<keyword evidence="8" id="KW-0378">Hydrolase</keyword>
<accession>A0A7J8LR02</accession>
<dbReference type="SMART" id="SM00856">
    <property type="entry name" value="PMEI"/>
    <property type="match status" value="1"/>
</dbReference>